<name>A0AA41W2E1_PAPNU</name>
<comment type="caution">
    <text evidence="9">The sequence shown here is derived from an EMBL/GenBank/DDBJ whole genome shotgun (WGS) entry which is preliminary data.</text>
</comment>
<protein>
    <recommendedName>
        <fullName evidence="8">WRKY domain-containing protein</fullName>
    </recommendedName>
</protein>
<feature type="region of interest" description="Disordered" evidence="7">
    <location>
        <begin position="270"/>
        <end position="299"/>
    </location>
</feature>
<comment type="subcellular location">
    <subcellularLocation>
        <location evidence="1">Nucleus</location>
    </subcellularLocation>
</comment>
<evidence type="ECO:0000256" key="1">
    <source>
        <dbReference type="ARBA" id="ARBA00004123"/>
    </source>
</evidence>
<comment type="similarity">
    <text evidence="6">Belongs to the WRKY group III family.</text>
</comment>
<keyword evidence="10" id="KW-1185">Reference proteome</keyword>
<dbReference type="GO" id="GO:0000976">
    <property type="term" value="F:transcription cis-regulatory region binding"/>
    <property type="evidence" value="ECO:0007669"/>
    <property type="project" value="TreeGrafter"/>
</dbReference>
<dbReference type="InterPro" id="IPR036576">
    <property type="entry name" value="WRKY_dom_sf"/>
</dbReference>
<dbReference type="GO" id="GO:0010193">
    <property type="term" value="P:response to ozone"/>
    <property type="evidence" value="ECO:0007669"/>
    <property type="project" value="UniProtKB-ARBA"/>
</dbReference>
<dbReference type="EMBL" id="JAJJMA010343950">
    <property type="protein sequence ID" value="MCL7051920.1"/>
    <property type="molecule type" value="Genomic_DNA"/>
</dbReference>
<keyword evidence="4" id="KW-0804">Transcription</keyword>
<evidence type="ECO:0000256" key="5">
    <source>
        <dbReference type="ARBA" id="ARBA00023242"/>
    </source>
</evidence>
<feature type="domain" description="WRKY" evidence="8">
    <location>
        <begin position="203"/>
        <end position="266"/>
    </location>
</feature>
<dbReference type="GO" id="GO:0042542">
    <property type="term" value="P:response to hydrogen peroxide"/>
    <property type="evidence" value="ECO:0007669"/>
    <property type="project" value="UniProtKB-ARBA"/>
</dbReference>
<dbReference type="GO" id="GO:0010150">
    <property type="term" value="P:leaf senescence"/>
    <property type="evidence" value="ECO:0007669"/>
    <property type="project" value="UniProtKB-ARBA"/>
</dbReference>
<accession>A0AA41W2E1</accession>
<dbReference type="InterPro" id="IPR044810">
    <property type="entry name" value="WRKY_plant"/>
</dbReference>
<dbReference type="PANTHER" id="PTHR32096:SF146">
    <property type="entry name" value="WRKY TRANSCRIPTION FACTOR 19-RELATED"/>
    <property type="match status" value="1"/>
</dbReference>
<feature type="compositionally biased region" description="Basic and acidic residues" evidence="7">
    <location>
        <begin position="153"/>
        <end position="182"/>
    </location>
</feature>
<proteinExistence type="inferred from homology"/>
<dbReference type="Proteomes" id="UP001177140">
    <property type="component" value="Unassembled WGS sequence"/>
</dbReference>
<gene>
    <name evidence="9" type="ORF">MKW94_025171</name>
</gene>
<keyword evidence="2" id="KW-0805">Transcription regulation</keyword>
<evidence type="ECO:0000256" key="2">
    <source>
        <dbReference type="ARBA" id="ARBA00023015"/>
    </source>
</evidence>
<evidence type="ECO:0000256" key="3">
    <source>
        <dbReference type="ARBA" id="ARBA00023125"/>
    </source>
</evidence>
<dbReference type="GO" id="GO:0005634">
    <property type="term" value="C:nucleus"/>
    <property type="evidence" value="ECO:0007669"/>
    <property type="project" value="UniProtKB-SubCell"/>
</dbReference>
<dbReference type="GO" id="GO:0009751">
    <property type="term" value="P:response to salicylic acid"/>
    <property type="evidence" value="ECO:0007669"/>
    <property type="project" value="UniProtKB-ARBA"/>
</dbReference>
<evidence type="ECO:0000259" key="8">
    <source>
        <dbReference type="PROSITE" id="PS50811"/>
    </source>
</evidence>
<keyword evidence="3" id="KW-0238">DNA-binding</keyword>
<reference evidence="9" key="1">
    <citation type="submission" date="2022-03" db="EMBL/GenBank/DDBJ databases">
        <title>A functionally conserved STORR gene fusion in Papaver species that diverged 16.8 million years ago.</title>
        <authorList>
            <person name="Catania T."/>
        </authorList>
    </citation>
    <scope>NUCLEOTIDE SEQUENCE</scope>
    <source>
        <strain evidence="9">S-191538</strain>
    </source>
</reference>
<keyword evidence="5" id="KW-0539">Nucleus</keyword>
<evidence type="ECO:0000256" key="4">
    <source>
        <dbReference type="ARBA" id="ARBA00023163"/>
    </source>
</evidence>
<dbReference type="PROSITE" id="PS50811">
    <property type="entry name" value="WRKY"/>
    <property type="match status" value="1"/>
</dbReference>
<feature type="region of interest" description="Disordered" evidence="7">
    <location>
        <begin position="137"/>
        <end position="186"/>
    </location>
</feature>
<evidence type="ECO:0000256" key="7">
    <source>
        <dbReference type="SAM" id="MobiDB-lite"/>
    </source>
</evidence>
<evidence type="ECO:0000313" key="9">
    <source>
        <dbReference type="EMBL" id="MCL7051920.1"/>
    </source>
</evidence>
<dbReference type="PANTHER" id="PTHR32096">
    <property type="entry name" value="WRKY TRANSCRIPTION FACTOR 30-RELATED-RELATED"/>
    <property type="match status" value="1"/>
</dbReference>
<organism evidence="9 10">
    <name type="scientific">Papaver nudicaule</name>
    <name type="common">Iceland poppy</name>
    <dbReference type="NCBI Taxonomy" id="74823"/>
    <lineage>
        <taxon>Eukaryota</taxon>
        <taxon>Viridiplantae</taxon>
        <taxon>Streptophyta</taxon>
        <taxon>Embryophyta</taxon>
        <taxon>Tracheophyta</taxon>
        <taxon>Spermatophyta</taxon>
        <taxon>Magnoliopsida</taxon>
        <taxon>Ranunculales</taxon>
        <taxon>Papaveraceae</taxon>
        <taxon>Papaveroideae</taxon>
        <taxon>Papaver</taxon>
    </lineage>
</organism>
<dbReference type="FunFam" id="2.20.25.80:FF:000009">
    <property type="entry name" value="WRKY transcription factor 53"/>
    <property type="match status" value="1"/>
</dbReference>
<feature type="compositionally biased region" description="Basic and acidic residues" evidence="7">
    <location>
        <begin position="282"/>
        <end position="299"/>
    </location>
</feature>
<dbReference type="InterPro" id="IPR003657">
    <property type="entry name" value="WRKY_dom"/>
</dbReference>
<dbReference type="GO" id="GO:0003700">
    <property type="term" value="F:DNA-binding transcription factor activity"/>
    <property type="evidence" value="ECO:0007669"/>
    <property type="project" value="InterPro"/>
</dbReference>
<dbReference type="AlphaFoldDB" id="A0AA41W2E1"/>
<sequence length="479" mass="53188">MESSSSSSSNTLSYWDLKPLIMNELTQAKDLLKQLQNDLDTSSTSTIASKLLVTKVICSFDNSVSMLNRIKTDAISNNNQQPTAASTTNASVINPPPGVINSMAIDSKVIDLTLAESNTPPTGPAAAAAAYRNGSTTAAGAGNSMERPSSNHPRSDSRGDYEYNHPRSDSRSDYESDIAKDQPKKRKVLPRWTENVRVCEQSGLEGPLDDGYNWKKYGQKDILGAKYPRGYYRCTHRNVQGCIAIKQVQRSDKDPSYFTVTYQGRHTCTQASEDIPRNSSRSKHDQLNKIQDPKQKKTQEVLISFQTSSRDKSSEEISFAKSCQVRAKELSIQKPTQLPKAMEISVPKINFTKEISLSNPLSAHTKDFSLQRSSSTKDISNQQSCITKEFSIQKSSLTKDISNLQSCQAKEISSQQSSITKDFSLQRSNSAKDISQSCITKEFSIEKRCHAKDEEISIKKSCLTKADLNTKLELRLSSF</sequence>
<evidence type="ECO:0000313" key="10">
    <source>
        <dbReference type="Proteomes" id="UP001177140"/>
    </source>
</evidence>
<dbReference type="Pfam" id="PF03106">
    <property type="entry name" value="WRKY"/>
    <property type="match status" value="1"/>
</dbReference>
<dbReference type="SMART" id="SM00774">
    <property type="entry name" value="WRKY"/>
    <property type="match status" value="1"/>
</dbReference>
<dbReference type="SUPFAM" id="SSF118290">
    <property type="entry name" value="WRKY DNA-binding domain"/>
    <property type="match status" value="1"/>
</dbReference>
<evidence type="ECO:0000256" key="6">
    <source>
        <dbReference type="ARBA" id="ARBA00060850"/>
    </source>
</evidence>
<dbReference type="Gene3D" id="2.20.25.80">
    <property type="entry name" value="WRKY domain"/>
    <property type="match status" value="1"/>
</dbReference>